<dbReference type="AlphaFoldDB" id="A0A0A8ZWH5"/>
<organism evidence="1">
    <name type="scientific">Arundo donax</name>
    <name type="common">Giant reed</name>
    <name type="synonym">Donax arundinaceus</name>
    <dbReference type="NCBI Taxonomy" id="35708"/>
    <lineage>
        <taxon>Eukaryota</taxon>
        <taxon>Viridiplantae</taxon>
        <taxon>Streptophyta</taxon>
        <taxon>Embryophyta</taxon>
        <taxon>Tracheophyta</taxon>
        <taxon>Spermatophyta</taxon>
        <taxon>Magnoliopsida</taxon>
        <taxon>Liliopsida</taxon>
        <taxon>Poales</taxon>
        <taxon>Poaceae</taxon>
        <taxon>PACMAD clade</taxon>
        <taxon>Arundinoideae</taxon>
        <taxon>Arundineae</taxon>
        <taxon>Arundo</taxon>
    </lineage>
</organism>
<reference evidence="1" key="2">
    <citation type="journal article" date="2015" name="Data Brief">
        <title>Shoot transcriptome of the giant reed, Arundo donax.</title>
        <authorList>
            <person name="Barrero R.A."/>
            <person name="Guerrero F.D."/>
            <person name="Moolhuijzen P."/>
            <person name="Goolsby J.A."/>
            <person name="Tidwell J."/>
            <person name="Bellgard S.E."/>
            <person name="Bellgard M.I."/>
        </authorList>
    </citation>
    <scope>NUCLEOTIDE SEQUENCE</scope>
    <source>
        <tissue evidence="1">Shoot tissue taken approximately 20 cm above the soil surface</tissue>
    </source>
</reference>
<evidence type="ECO:0000313" key="1">
    <source>
        <dbReference type="EMBL" id="JAD39117.1"/>
    </source>
</evidence>
<proteinExistence type="predicted"/>
<protein>
    <submittedName>
        <fullName evidence="1">Uncharacterized protein</fullName>
    </submittedName>
</protein>
<accession>A0A0A8ZWH5</accession>
<name>A0A0A8ZWH5_ARUDO</name>
<sequence length="32" mass="3774">MHGEYCCDFTAHRCTVASNRIYLFLIKRPITN</sequence>
<dbReference type="EMBL" id="GBRH01258778">
    <property type="protein sequence ID" value="JAD39117.1"/>
    <property type="molecule type" value="Transcribed_RNA"/>
</dbReference>
<reference evidence="1" key="1">
    <citation type="submission" date="2014-09" db="EMBL/GenBank/DDBJ databases">
        <authorList>
            <person name="Magalhaes I.L.F."/>
            <person name="Oliveira U."/>
            <person name="Santos F.R."/>
            <person name="Vidigal T.H.D.A."/>
            <person name="Brescovit A.D."/>
            <person name="Santos A.J."/>
        </authorList>
    </citation>
    <scope>NUCLEOTIDE SEQUENCE</scope>
    <source>
        <tissue evidence="1">Shoot tissue taken approximately 20 cm above the soil surface</tissue>
    </source>
</reference>